<organism evidence="1 2">
    <name type="scientific">Araneus ventricosus</name>
    <name type="common">Orbweaver spider</name>
    <name type="synonym">Epeira ventricosa</name>
    <dbReference type="NCBI Taxonomy" id="182803"/>
    <lineage>
        <taxon>Eukaryota</taxon>
        <taxon>Metazoa</taxon>
        <taxon>Ecdysozoa</taxon>
        <taxon>Arthropoda</taxon>
        <taxon>Chelicerata</taxon>
        <taxon>Arachnida</taxon>
        <taxon>Araneae</taxon>
        <taxon>Araneomorphae</taxon>
        <taxon>Entelegynae</taxon>
        <taxon>Araneoidea</taxon>
        <taxon>Araneidae</taxon>
        <taxon>Araneus</taxon>
    </lineage>
</organism>
<reference evidence="1 2" key="1">
    <citation type="journal article" date="2019" name="Sci. Rep.">
        <title>Orb-weaving spider Araneus ventricosus genome elucidates the spidroin gene catalogue.</title>
        <authorList>
            <person name="Kono N."/>
            <person name="Nakamura H."/>
            <person name="Ohtoshi R."/>
            <person name="Moran D.A.P."/>
            <person name="Shinohara A."/>
            <person name="Yoshida Y."/>
            <person name="Fujiwara M."/>
            <person name="Mori M."/>
            <person name="Tomita M."/>
            <person name="Arakawa K."/>
        </authorList>
    </citation>
    <scope>NUCLEOTIDE SEQUENCE [LARGE SCALE GENOMIC DNA]</scope>
</reference>
<accession>A0A4Y2A0Y8</accession>
<dbReference type="AlphaFoldDB" id="A0A4Y2A0Y8"/>
<sequence>MNWGESSSYRNEMEASRVGCRLKADVRDDTQVSTPSPIFPTTPSGRSLAHYVGISVQQVPYPVGLRWNRVSNLEPFGLKAEYLPLGHLSSLSPSRVICSDSYQFSFYRMPPPSGRGGLVVKSPFWGRRVPGSIPDSTEDPPCMGPVAC</sequence>
<evidence type="ECO:0000313" key="1">
    <source>
        <dbReference type="EMBL" id="GBL72966.1"/>
    </source>
</evidence>
<keyword evidence="2" id="KW-1185">Reference proteome</keyword>
<protein>
    <submittedName>
        <fullName evidence="1">Uncharacterized protein</fullName>
    </submittedName>
</protein>
<dbReference type="EMBL" id="BGPR01000002">
    <property type="protein sequence ID" value="GBL72966.1"/>
    <property type="molecule type" value="Genomic_DNA"/>
</dbReference>
<comment type="caution">
    <text evidence="1">The sequence shown here is derived from an EMBL/GenBank/DDBJ whole genome shotgun (WGS) entry which is preliminary data.</text>
</comment>
<evidence type="ECO:0000313" key="2">
    <source>
        <dbReference type="Proteomes" id="UP000499080"/>
    </source>
</evidence>
<dbReference type="Proteomes" id="UP000499080">
    <property type="component" value="Unassembled WGS sequence"/>
</dbReference>
<name>A0A4Y2A0Y8_ARAVE</name>
<proteinExistence type="predicted"/>
<gene>
    <name evidence="1" type="ORF">AVEN_128147_1</name>
</gene>